<feature type="signal peptide" evidence="1">
    <location>
        <begin position="1"/>
        <end position="26"/>
    </location>
</feature>
<reference evidence="2" key="2">
    <citation type="journal article" date="2015" name="Data Brief">
        <title>Shoot transcriptome of the giant reed, Arundo donax.</title>
        <authorList>
            <person name="Barrero R.A."/>
            <person name="Guerrero F.D."/>
            <person name="Moolhuijzen P."/>
            <person name="Goolsby J.A."/>
            <person name="Tidwell J."/>
            <person name="Bellgard S.E."/>
            <person name="Bellgard M.I."/>
        </authorList>
    </citation>
    <scope>NUCLEOTIDE SEQUENCE</scope>
    <source>
        <tissue evidence="2">Shoot tissue taken approximately 20 cm above the soil surface</tissue>
    </source>
</reference>
<keyword evidence="1" id="KW-0732">Signal</keyword>
<dbReference type="EMBL" id="GBRH01215085">
    <property type="protein sequence ID" value="JAD82810.1"/>
    <property type="molecule type" value="Transcribed_RNA"/>
</dbReference>
<protein>
    <submittedName>
        <fullName evidence="2">Uncharacterized protein</fullName>
    </submittedName>
</protein>
<reference evidence="2" key="1">
    <citation type="submission" date="2014-09" db="EMBL/GenBank/DDBJ databases">
        <authorList>
            <person name="Magalhaes I.L.F."/>
            <person name="Oliveira U."/>
            <person name="Santos F.R."/>
            <person name="Vidigal T.H.D.A."/>
            <person name="Brescovit A.D."/>
            <person name="Santos A.J."/>
        </authorList>
    </citation>
    <scope>NUCLEOTIDE SEQUENCE</scope>
    <source>
        <tissue evidence="2">Shoot tissue taken approximately 20 cm above the soil surface</tissue>
    </source>
</reference>
<proteinExistence type="predicted"/>
<organism evidence="2">
    <name type="scientific">Arundo donax</name>
    <name type="common">Giant reed</name>
    <name type="synonym">Donax arundinaceus</name>
    <dbReference type="NCBI Taxonomy" id="35708"/>
    <lineage>
        <taxon>Eukaryota</taxon>
        <taxon>Viridiplantae</taxon>
        <taxon>Streptophyta</taxon>
        <taxon>Embryophyta</taxon>
        <taxon>Tracheophyta</taxon>
        <taxon>Spermatophyta</taxon>
        <taxon>Magnoliopsida</taxon>
        <taxon>Liliopsida</taxon>
        <taxon>Poales</taxon>
        <taxon>Poaceae</taxon>
        <taxon>PACMAD clade</taxon>
        <taxon>Arundinoideae</taxon>
        <taxon>Arundineae</taxon>
        <taxon>Arundo</taxon>
    </lineage>
</organism>
<accession>A0A0A9DAX4</accession>
<dbReference type="AlphaFoldDB" id="A0A0A9DAX4"/>
<feature type="chain" id="PRO_5002046359" evidence="1">
    <location>
        <begin position="27"/>
        <end position="76"/>
    </location>
</feature>
<sequence>MTPPSFLYLWNVRLLPLCALNNVIMGRHLWVWGCQSRSVSEVPAGQVTIGEDGWFSLVCGFMGSGWCVALQQWFDH</sequence>
<name>A0A0A9DAX4_ARUDO</name>
<evidence type="ECO:0000313" key="2">
    <source>
        <dbReference type="EMBL" id="JAD82810.1"/>
    </source>
</evidence>
<evidence type="ECO:0000256" key="1">
    <source>
        <dbReference type="SAM" id="SignalP"/>
    </source>
</evidence>